<reference evidence="3 4" key="1">
    <citation type="submission" date="2014-05" db="EMBL/GenBank/DDBJ databases">
        <title>Genome Announcement of Sphingobium lucknowense F2.</title>
        <authorList>
            <person name="Lal R."/>
            <person name="Negi V."/>
            <person name="Lata P."/>
            <person name="Sangwan N."/>
            <person name="Gupta S.K."/>
            <person name="Rao D.L.N."/>
            <person name="Das S."/>
        </authorList>
    </citation>
    <scope>NUCLEOTIDE SEQUENCE [LARGE SCALE GENOMIC DNA]</scope>
    <source>
        <strain evidence="3 4">F2</strain>
    </source>
</reference>
<accession>A0A8E1C497</accession>
<gene>
    <name evidence="3" type="ORF">AL00_01970</name>
</gene>
<dbReference type="SUPFAM" id="SSF52402">
    <property type="entry name" value="Adenine nucleotide alpha hydrolases-like"/>
    <property type="match status" value="2"/>
</dbReference>
<dbReference type="AlphaFoldDB" id="A0A8E1C497"/>
<evidence type="ECO:0000313" key="4">
    <source>
        <dbReference type="Proteomes" id="UP000028135"/>
    </source>
</evidence>
<evidence type="ECO:0000259" key="2">
    <source>
        <dbReference type="Pfam" id="PF00582"/>
    </source>
</evidence>
<dbReference type="InterPro" id="IPR006016">
    <property type="entry name" value="UspA"/>
</dbReference>
<dbReference type="InterPro" id="IPR006015">
    <property type="entry name" value="Universal_stress_UspA"/>
</dbReference>
<dbReference type="Gene3D" id="3.40.50.12370">
    <property type="match status" value="1"/>
</dbReference>
<sequence>MMRNILAVTDNGEEASGFLRGAARYATTKDAFLEVAVLTPATMTSPALAPLAGFYIPDVLLVGDDASNVAGVQEALRAAGCDYEVYGFHDNVAWLAGDIERSRQIADLILIGGPEIWRSRRLRRRVLETLIRSSGTPILIMPENVEIVSFSRAVLGWKLGPEATRALHALIALVEPAAAIDVVTAGMTLPECTRELGAHHEVRRHLTRHGLTADSHWLVDDEHIEAQTLTEHAQKIGADLLAVGGFSHSKMRDIVLGSVTRDLVERSDLPTLIVG</sequence>
<comment type="caution">
    <text evidence="3">The sequence shown here is derived from an EMBL/GenBank/DDBJ whole genome shotgun (WGS) entry which is preliminary data.</text>
</comment>
<name>A0A8E1C497_9SPHN</name>
<dbReference type="CDD" id="cd00293">
    <property type="entry name" value="USP-like"/>
    <property type="match status" value="1"/>
</dbReference>
<feature type="domain" description="UspA" evidence="2">
    <location>
        <begin position="225"/>
        <end position="274"/>
    </location>
</feature>
<dbReference type="RefSeq" id="WP_020820361.1">
    <property type="nucleotide sequence ID" value="NZ_JANF02000004.1"/>
</dbReference>
<dbReference type="EMBL" id="JANF02000004">
    <property type="protein sequence ID" value="KER38120.1"/>
    <property type="molecule type" value="Genomic_DNA"/>
</dbReference>
<protein>
    <submittedName>
        <fullName evidence="3">Universal stress protein UspA</fullName>
    </submittedName>
</protein>
<organism evidence="3 4">
    <name type="scientific">Sphingobium indicum F2</name>
    <dbReference type="NCBI Taxonomy" id="1450518"/>
    <lineage>
        <taxon>Bacteria</taxon>
        <taxon>Pseudomonadati</taxon>
        <taxon>Pseudomonadota</taxon>
        <taxon>Alphaproteobacteria</taxon>
        <taxon>Sphingomonadales</taxon>
        <taxon>Sphingomonadaceae</taxon>
        <taxon>Sphingobium</taxon>
    </lineage>
</organism>
<evidence type="ECO:0000256" key="1">
    <source>
        <dbReference type="ARBA" id="ARBA00008791"/>
    </source>
</evidence>
<proteinExistence type="inferred from homology"/>
<dbReference type="PRINTS" id="PR01438">
    <property type="entry name" value="UNVRSLSTRESS"/>
</dbReference>
<comment type="similarity">
    <text evidence="1">Belongs to the universal stress protein A family.</text>
</comment>
<dbReference type="Proteomes" id="UP000028135">
    <property type="component" value="Unassembled WGS sequence"/>
</dbReference>
<dbReference type="Pfam" id="PF00582">
    <property type="entry name" value="Usp"/>
    <property type="match status" value="1"/>
</dbReference>
<evidence type="ECO:0000313" key="3">
    <source>
        <dbReference type="EMBL" id="KER38120.1"/>
    </source>
</evidence>